<accession>A0A0C3NQX4</accession>
<proteinExistence type="predicted"/>
<keyword evidence="2" id="KW-1185">Reference proteome</keyword>
<dbReference type="HOGENOM" id="CLU_2776986_0_0_1"/>
<evidence type="ECO:0000313" key="1">
    <source>
        <dbReference type="EMBL" id="KIN97905.1"/>
    </source>
</evidence>
<dbReference type="Proteomes" id="UP000054217">
    <property type="component" value="Unassembled WGS sequence"/>
</dbReference>
<dbReference type="InParanoid" id="A0A0C3NQX4"/>
<name>A0A0C3NQX4_PISTI</name>
<organism evidence="1 2">
    <name type="scientific">Pisolithus tinctorius Marx 270</name>
    <dbReference type="NCBI Taxonomy" id="870435"/>
    <lineage>
        <taxon>Eukaryota</taxon>
        <taxon>Fungi</taxon>
        <taxon>Dikarya</taxon>
        <taxon>Basidiomycota</taxon>
        <taxon>Agaricomycotina</taxon>
        <taxon>Agaricomycetes</taxon>
        <taxon>Agaricomycetidae</taxon>
        <taxon>Boletales</taxon>
        <taxon>Sclerodermatineae</taxon>
        <taxon>Pisolithaceae</taxon>
        <taxon>Pisolithus</taxon>
    </lineage>
</organism>
<gene>
    <name evidence="1" type="ORF">M404DRAFT_1005757</name>
</gene>
<dbReference type="EMBL" id="KN832022">
    <property type="protein sequence ID" value="KIN97905.1"/>
    <property type="molecule type" value="Genomic_DNA"/>
</dbReference>
<reference evidence="2" key="2">
    <citation type="submission" date="2015-01" db="EMBL/GenBank/DDBJ databases">
        <title>Evolutionary Origins and Diversification of the Mycorrhizal Mutualists.</title>
        <authorList>
            <consortium name="DOE Joint Genome Institute"/>
            <consortium name="Mycorrhizal Genomics Consortium"/>
            <person name="Kohler A."/>
            <person name="Kuo A."/>
            <person name="Nagy L.G."/>
            <person name="Floudas D."/>
            <person name="Copeland A."/>
            <person name="Barry K.W."/>
            <person name="Cichocki N."/>
            <person name="Veneault-Fourrey C."/>
            <person name="LaButti K."/>
            <person name="Lindquist E.A."/>
            <person name="Lipzen A."/>
            <person name="Lundell T."/>
            <person name="Morin E."/>
            <person name="Murat C."/>
            <person name="Riley R."/>
            <person name="Ohm R."/>
            <person name="Sun H."/>
            <person name="Tunlid A."/>
            <person name="Henrissat B."/>
            <person name="Grigoriev I.V."/>
            <person name="Hibbett D.S."/>
            <person name="Martin F."/>
        </authorList>
    </citation>
    <scope>NUCLEOTIDE SEQUENCE [LARGE SCALE GENOMIC DNA]</scope>
    <source>
        <strain evidence="2">Marx 270</strain>
    </source>
</reference>
<sequence>MGWGTLGLRRATFYAFSEPRPFQSRYPSAGPSVLRLQQARNINISVTFQVSVRAWVQYRLSIRPTLGPR</sequence>
<protein>
    <submittedName>
        <fullName evidence="1">Uncharacterized protein</fullName>
    </submittedName>
</protein>
<evidence type="ECO:0000313" key="2">
    <source>
        <dbReference type="Proteomes" id="UP000054217"/>
    </source>
</evidence>
<reference evidence="1 2" key="1">
    <citation type="submission" date="2014-04" db="EMBL/GenBank/DDBJ databases">
        <authorList>
            <consortium name="DOE Joint Genome Institute"/>
            <person name="Kuo A."/>
            <person name="Kohler A."/>
            <person name="Costa M.D."/>
            <person name="Nagy L.G."/>
            <person name="Floudas D."/>
            <person name="Copeland A."/>
            <person name="Barry K.W."/>
            <person name="Cichocki N."/>
            <person name="Veneault-Fourrey C."/>
            <person name="LaButti K."/>
            <person name="Lindquist E.A."/>
            <person name="Lipzen A."/>
            <person name="Lundell T."/>
            <person name="Morin E."/>
            <person name="Murat C."/>
            <person name="Sun H."/>
            <person name="Tunlid A."/>
            <person name="Henrissat B."/>
            <person name="Grigoriev I.V."/>
            <person name="Hibbett D.S."/>
            <person name="Martin F."/>
            <person name="Nordberg H.P."/>
            <person name="Cantor M.N."/>
            <person name="Hua S.X."/>
        </authorList>
    </citation>
    <scope>NUCLEOTIDE SEQUENCE [LARGE SCALE GENOMIC DNA]</scope>
    <source>
        <strain evidence="1 2">Marx 270</strain>
    </source>
</reference>
<dbReference type="AlphaFoldDB" id="A0A0C3NQX4"/>